<evidence type="ECO:0000313" key="1">
    <source>
        <dbReference type="EMBL" id="MBB1487758.1"/>
    </source>
</evidence>
<dbReference type="AlphaFoldDB" id="A0A839IS14"/>
<keyword evidence="2" id="KW-1185">Reference proteome</keyword>
<proteinExistence type="predicted"/>
<accession>A0A839IS14</accession>
<dbReference type="Proteomes" id="UP000565262">
    <property type="component" value="Unassembled WGS sequence"/>
</dbReference>
<dbReference type="RefSeq" id="WP_182809535.1">
    <property type="nucleotide sequence ID" value="NZ_JACJFM010000018.1"/>
</dbReference>
<evidence type="ECO:0000313" key="2">
    <source>
        <dbReference type="Proteomes" id="UP000565262"/>
    </source>
</evidence>
<protein>
    <submittedName>
        <fullName evidence="1">Uncharacterized protein</fullName>
    </submittedName>
</protein>
<sequence>MDLRIYTRSKMAADSRSMSVDRSAGTDFSQIYTHSVAGQGRQGESDRYKDRAQDVISQRKFKDSRELSFTSIGVQDLPLDAARKFYQVRLQYGIPLPPEELSFDAEGNLILPADYPYAYQMKQAFEQSPDLRRMIQEYSVQASSFAEIQSRMPFADAEQDDVARARFEQMVRMSSYKRTV</sequence>
<dbReference type="EMBL" id="JACJFM010000018">
    <property type="protein sequence ID" value="MBB1487758.1"/>
    <property type="molecule type" value="Genomic_DNA"/>
</dbReference>
<gene>
    <name evidence="1" type="ORF">H4O21_14195</name>
</gene>
<name>A0A839IS14_9GAMM</name>
<organism evidence="1 2">
    <name type="scientific">Oceanospirillum sediminis</name>
    <dbReference type="NCBI Taxonomy" id="2760088"/>
    <lineage>
        <taxon>Bacteria</taxon>
        <taxon>Pseudomonadati</taxon>
        <taxon>Pseudomonadota</taxon>
        <taxon>Gammaproteobacteria</taxon>
        <taxon>Oceanospirillales</taxon>
        <taxon>Oceanospirillaceae</taxon>
        <taxon>Oceanospirillum</taxon>
    </lineage>
</organism>
<comment type="caution">
    <text evidence="1">The sequence shown here is derived from an EMBL/GenBank/DDBJ whole genome shotgun (WGS) entry which is preliminary data.</text>
</comment>
<reference evidence="1 2" key="1">
    <citation type="submission" date="2020-08" db="EMBL/GenBank/DDBJ databases">
        <title>Oceanospirillum sp. nov. isolated from marine sediment.</title>
        <authorList>
            <person name="Ji X."/>
        </authorList>
    </citation>
    <scope>NUCLEOTIDE SEQUENCE [LARGE SCALE GENOMIC DNA]</scope>
    <source>
        <strain evidence="1 2">D5</strain>
    </source>
</reference>